<dbReference type="PROSITE" id="PS50888">
    <property type="entry name" value="BHLH"/>
    <property type="match status" value="1"/>
</dbReference>
<dbReference type="PANTHER" id="PTHR47336:SF3">
    <property type="entry name" value="SERINE-RICH PROTEIN TYE7"/>
    <property type="match status" value="1"/>
</dbReference>
<dbReference type="EMBL" id="AEOI02000004">
    <property type="protein sequence ID" value="ESX01823.1"/>
    <property type="molecule type" value="Genomic_DNA"/>
</dbReference>
<sequence length="823" mass="92542">MVQILLPGIVANIMSLGYNFDDTEAFLSSLNTDRPESDRSNPSNLLDFENSSGLDEYTKTDIKIEDEIDDWIDYGALQQKYVPQTAEDTPDSNNESVPMVSPPDSFTSMSETSSVNAKRATTNSKVTKLKKERHSHNVVEKKYRMNINNKILELRDAVPSLRVASGDKRIAATDLDGLTPALKLNKANILAKATEYIRHLESKNAYLMNEIHMLRSSLDNQMANNYTQQTQYFSPELQQQPQQNQYGSQNQTYVMNSSPVPVASKLLMGGMTAMVGTQLFEGFSDDSFKGLFLVPLHRIFPLVDSPQASVVFNYLRTLLFFGGLFLLLQPVYQFFAAPKEKAPTPIRTAFDVSLGELALDTLKMLGIKLRILKLDLTEELNGINSLNLYFEKWLVNTLSNQETMSYSTIWRPFFKYYIRSLAIDGRIIEVVKSNSSIQFHFNRLIVAKMVMMKVGEPLSSFLGLQRMLDSLMLGMVKDLKQIKDSAKYSDETARILKFVSNDIAFLDSEELFEKLIDVLKWRETNNNGSYIEEFLRNSEDSDLSLINLICAIRSSQILNELMKEYLSQLAESTSESEESGETQMDADTIYEKINSDSLVIPPACVKLQRLRIVLNSLLKPTAENARKTLEAAIGAVKDVVEFSEAIEQIEPVQQDESGVEDPTISKILQFAHQPLRPPKLANDETRLTLTCVLMLHFFEVGQVGQACRLVRYLSLSQSTETVSLLTLISVLRAVSVLGDHLDTLDGDLHSRQTVGSLVAFLRLHVGSTTKPSLVSKSMTDNSHHQLVDDAIDYDVRDLDYELKSSVSHKLVCLGRQLLGDSEL</sequence>
<dbReference type="Gene3D" id="4.10.280.10">
    <property type="entry name" value="Helix-loop-helix DNA-binding domain"/>
    <property type="match status" value="1"/>
</dbReference>
<comment type="caution">
    <text evidence="3">The sequence shown here is derived from an EMBL/GenBank/DDBJ whole genome shotgun (WGS) entry which is preliminary data.</text>
</comment>
<evidence type="ECO:0000313" key="4">
    <source>
        <dbReference type="Proteomes" id="UP000008673"/>
    </source>
</evidence>
<dbReference type="Pfam" id="PF00010">
    <property type="entry name" value="HLH"/>
    <property type="match status" value="1"/>
</dbReference>
<dbReference type="SMART" id="SM00353">
    <property type="entry name" value="HLH"/>
    <property type="match status" value="1"/>
</dbReference>
<dbReference type="InterPro" id="IPR052099">
    <property type="entry name" value="Regulatory_TF_Diverse"/>
</dbReference>
<keyword evidence="4" id="KW-1185">Reference proteome</keyword>
<dbReference type="InterPro" id="IPR036638">
    <property type="entry name" value="HLH_DNA-bd_sf"/>
</dbReference>
<name>W1QIW1_OGAPD</name>
<dbReference type="AlphaFoldDB" id="W1QIW1"/>
<protein>
    <submittedName>
        <fullName evidence="3">Basic helix-loop-helix (BHLH) protein</fullName>
    </submittedName>
</protein>
<dbReference type="OrthoDB" id="2133190at2759"/>
<dbReference type="HOGENOM" id="CLU_343912_0_0_1"/>
<evidence type="ECO:0000256" key="1">
    <source>
        <dbReference type="SAM" id="MobiDB-lite"/>
    </source>
</evidence>
<dbReference type="KEGG" id="opa:HPODL_04597"/>
<proteinExistence type="predicted"/>
<dbReference type="GeneID" id="25774025"/>
<feature type="region of interest" description="Disordered" evidence="1">
    <location>
        <begin position="84"/>
        <end position="135"/>
    </location>
</feature>
<dbReference type="InterPro" id="IPR011598">
    <property type="entry name" value="bHLH_dom"/>
</dbReference>
<dbReference type="eggNOG" id="KOG2588">
    <property type="taxonomic scope" value="Eukaryota"/>
</dbReference>
<feature type="domain" description="BHLH" evidence="2">
    <location>
        <begin position="131"/>
        <end position="200"/>
    </location>
</feature>
<gene>
    <name evidence="3" type="ORF">HPODL_04597</name>
</gene>
<evidence type="ECO:0000259" key="2">
    <source>
        <dbReference type="PROSITE" id="PS50888"/>
    </source>
</evidence>
<dbReference type="STRING" id="871575.W1QIW1"/>
<reference evidence="3 4" key="1">
    <citation type="journal article" date="2013" name="BMC Genomics">
        <title>Genome sequence and analysis of methylotrophic yeast Hansenula polymorpha DL1.</title>
        <authorList>
            <person name="Ravin N.V."/>
            <person name="Eldarov M.A."/>
            <person name="Kadnikov V.V."/>
            <person name="Beletsky A.V."/>
            <person name="Schneider J."/>
            <person name="Mardanova E.S."/>
            <person name="Smekalova E.M."/>
            <person name="Zvereva M.I."/>
            <person name="Dontsova O.A."/>
            <person name="Mardanov A.V."/>
            <person name="Skryabin K.G."/>
        </authorList>
    </citation>
    <scope>NUCLEOTIDE SEQUENCE [LARGE SCALE GENOMIC DNA]</scope>
    <source>
        <strain evidence="4">ATCC 26012 / BCRC 20466 / JCM 22074 / NRRL Y-7560 / DL-1</strain>
    </source>
</reference>
<feature type="compositionally biased region" description="Polar residues" evidence="1">
    <location>
        <begin position="40"/>
        <end position="52"/>
    </location>
</feature>
<feature type="region of interest" description="Disordered" evidence="1">
    <location>
        <begin position="31"/>
        <end position="52"/>
    </location>
</feature>
<dbReference type="PANTHER" id="PTHR47336">
    <property type="entry name" value="TRANSCRIPTION FACTOR HMS1-RELATED"/>
    <property type="match status" value="1"/>
</dbReference>
<dbReference type="RefSeq" id="XP_013936409.1">
    <property type="nucleotide sequence ID" value="XM_014080934.1"/>
</dbReference>
<evidence type="ECO:0000313" key="3">
    <source>
        <dbReference type="EMBL" id="ESX01823.1"/>
    </source>
</evidence>
<feature type="compositionally biased region" description="Polar residues" evidence="1">
    <location>
        <begin position="104"/>
        <end position="126"/>
    </location>
</feature>
<organism evidence="3 4">
    <name type="scientific">Ogataea parapolymorpha (strain ATCC 26012 / BCRC 20466 / JCM 22074 / NRRL Y-7560 / DL-1)</name>
    <name type="common">Yeast</name>
    <name type="synonym">Hansenula polymorpha</name>
    <dbReference type="NCBI Taxonomy" id="871575"/>
    <lineage>
        <taxon>Eukaryota</taxon>
        <taxon>Fungi</taxon>
        <taxon>Dikarya</taxon>
        <taxon>Ascomycota</taxon>
        <taxon>Saccharomycotina</taxon>
        <taxon>Pichiomycetes</taxon>
        <taxon>Pichiales</taxon>
        <taxon>Pichiaceae</taxon>
        <taxon>Ogataea</taxon>
    </lineage>
</organism>
<dbReference type="SUPFAM" id="SSF47459">
    <property type="entry name" value="HLH, helix-loop-helix DNA-binding domain"/>
    <property type="match status" value="1"/>
</dbReference>
<accession>W1QIW1</accession>
<dbReference type="GO" id="GO:0046983">
    <property type="term" value="F:protein dimerization activity"/>
    <property type="evidence" value="ECO:0007669"/>
    <property type="project" value="InterPro"/>
</dbReference>
<dbReference type="Proteomes" id="UP000008673">
    <property type="component" value="Unassembled WGS sequence"/>
</dbReference>